<feature type="modified residue" description="3-oxoalanine (Ser)" evidence="4">
    <location>
        <position position="91"/>
    </location>
</feature>
<organism evidence="7 8">
    <name type="scientific">Symbiodinium pilosum</name>
    <name type="common">Dinoflagellate</name>
    <dbReference type="NCBI Taxonomy" id="2952"/>
    <lineage>
        <taxon>Eukaryota</taxon>
        <taxon>Sar</taxon>
        <taxon>Alveolata</taxon>
        <taxon>Dinophyceae</taxon>
        <taxon>Suessiales</taxon>
        <taxon>Symbiodiniaceae</taxon>
        <taxon>Symbiodinium</taxon>
    </lineage>
</organism>
<comment type="caution">
    <text evidence="7">The sequence shown here is derived from an EMBL/GenBank/DDBJ whole genome shotgun (WGS) entry which is preliminary data.</text>
</comment>
<dbReference type="PANTHER" id="PTHR10342">
    <property type="entry name" value="ARYLSULFATASE"/>
    <property type="match status" value="1"/>
</dbReference>
<dbReference type="SUPFAM" id="SSF53649">
    <property type="entry name" value="Alkaline phosphatase-like"/>
    <property type="match status" value="1"/>
</dbReference>
<feature type="coiled-coil region" evidence="5">
    <location>
        <begin position="561"/>
        <end position="588"/>
    </location>
</feature>
<dbReference type="Pfam" id="PF00884">
    <property type="entry name" value="Sulfatase"/>
    <property type="match status" value="1"/>
</dbReference>
<evidence type="ECO:0000256" key="4">
    <source>
        <dbReference type="PIRSR" id="PIRSR600917-52"/>
    </source>
</evidence>
<name>A0A812Y4C0_SYMPI</name>
<keyword evidence="5" id="KW-0175">Coiled coil</keyword>
<reference evidence="7" key="1">
    <citation type="submission" date="2021-02" db="EMBL/GenBank/DDBJ databases">
        <authorList>
            <person name="Dougan E. K."/>
            <person name="Rhodes N."/>
            <person name="Thang M."/>
            <person name="Chan C."/>
        </authorList>
    </citation>
    <scope>NUCLEOTIDE SEQUENCE</scope>
</reference>
<proteinExistence type="predicted"/>
<keyword evidence="1" id="KW-0479">Metal-binding</keyword>
<protein>
    <submittedName>
        <fullName evidence="7">ARSB protein</fullName>
    </submittedName>
</protein>
<evidence type="ECO:0000313" key="8">
    <source>
        <dbReference type="Proteomes" id="UP000649617"/>
    </source>
</evidence>
<keyword evidence="8" id="KW-1185">Reference proteome</keyword>
<evidence type="ECO:0000256" key="5">
    <source>
        <dbReference type="SAM" id="Coils"/>
    </source>
</evidence>
<accession>A0A812Y4C0</accession>
<feature type="domain" description="Sulfatase N-terminal" evidence="6">
    <location>
        <begin position="34"/>
        <end position="428"/>
    </location>
</feature>
<dbReference type="Proteomes" id="UP000649617">
    <property type="component" value="Unassembled WGS sequence"/>
</dbReference>
<comment type="PTM">
    <text evidence="4">The conversion to 3-oxoalanine (also known as C-formylglycine, FGly), of a serine or cysteine residue in prokaryotes and of a cysteine residue in eukaryotes, is critical for catalytic activity.</text>
</comment>
<dbReference type="PANTHER" id="PTHR10342:SF274">
    <property type="entry name" value="ARYLSULFATASE B"/>
    <property type="match status" value="1"/>
</dbReference>
<evidence type="ECO:0000313" key="7">
    <source>
        <dbReference type="EMBL" id="CAE7760200.1"/>
    </source>
</evidence>
<evidence type="ECO:0000256" key="1">
    <source>
        <dbReference type="ARBA" id="ARBA00022723"/>
    </source>
</evidence>
<evidence type="ECO:0000259" key="6">
    <source>
        <dbReference type="Pfam" id="PF00884"/>
    </source>
</evidence>
<dbReference type="EMBL" id="CAJNIZ010046968">
    <property type="protein sequence ID" value="CAE7760200.1"/>
    <property type="molecule type" value="Genomic_DNA"/>
</dbReference>
<keyword evidence="3" id="KW-0325">Glycoprotein</keyword>
<dbReference type="AlphaFoldDB" id="A0A812Y4C0"/>
<gene>
    <name evidence="7" type="primary">ARSB</name>
    <name evidence="7" type="ORF">SPIL2461_LOCUS22163</name>
</gene>
<dbReference type="GO" id="GO:0008484">
    <property type="term" value="F:sulfuric ester hydrolase activity"/>
    <property type="evidence" value="ECO:0007669"/>
    <property type="project" value="InterPro"/>
</dbReference>
<dbReference type="OrthoDB" id="408574at2759"/>
<dbReference type="Gene3D" id="3.30.1120.10">
    <property type="match status" value="1"/>
</dbReference>
<sequence>GCGAVAAQAVATEAQALRHRSWSCVIVPDDQRRPHVLLFVADDVGWAGIGAHRKGRNPAEVQGKAETQTPNLDALIQEGVLLERHYASSKSGPSRCSLLSGRLPSRFPPLPDGLSTTQLFWNPQDNVSGFYGIPRNMTGIGSKLKQAGYATHYLGKWDAGMATPEHTPLGRGFDSFLGHLQSVADYWSRDHAQEKWLLDVCFNKFQDFSLYNATYRGGVGPTMAAELGCNVPVRNKSYTMVGCDKDDPDECLPESCYEEAMLLEYALKLIEDHDPSTPLFLTFASQLVHTPLETRKSALEMEDRVQEAFAKTGVDRKFAWTSRRKRISADLRYCDFIVGRLVEALKSRHIYDDTLIVFISDNGGAVHLRAAGNNYPLRGGKFAEWEGGIRTNAFISGGFVPPRIRGSSFDGVIHISDWYATLSSLAGVSHFDEAAAKANEELSLKGLPLLGPVDGRPQMQNILSGSNGRPDTLHLSKETLLKWPYKLITGKQEYSLWTGPVFPNCSSKRPSFAYVDVLGHKLRIDHNETRYWHDAMVVDCGRGCLFNVDVDPGEHSDLASHAEYAALLASLQEELQVLNSEASKADQGAPTIRACLQGMWNGGFIGPFVDVEGFYTSVHVPDSQELEHFKQ</sequence>
<evidence type="ECO:0000256" key="2">
    <source>
        <dbReference type="ARBA" id="ARBA00022837"/>
    </source>
</evidence>
<feature type="non-terminal residue" evidence="7">
    <location>
        <position position="631"/>
    </location>
</feature>
<feature type="non-terminal residue" evidence="7">
    <location>
        <position position="1"/>
    </location>
</feature>
<dbReference type="GO" id="GO:0046872">
    <property type="term" value="F:metal ion binding"/>
    <property type="evidence" value="ECO:0007669"/>
    <property type="project" value="UniProtKB-KW"/>
</dbReference>
<evidence type="ECO:0000256" key="3">
    <source>
        <dbReference type="ARBA" id="ARBA00023180"/>
    </source>
</evidence>
<dbReference type="Gene3D" id="3.40.720.10">
    <property type="entry name" value="Alkaline Phosphatase, subunit A"/>
    <property type="match status" value="1"/>
</dbReference>
<keyword evidence="2" id="KW-0106">Calcium</keyword>
<dbReference type="InterPro" id="IPR000917">
    <property type="entry name" value="Sulfatase_N"/>
</dbReference>
<dbReference type="InterPro" id="IPR017850">
    <property type="entry name" value="Alkaline_phosphatase_core_sf"/>
</dbReference>
<dbReference type="InterPro" id="IPR047115">
    <property type="entry name" value="ARSB"/>
</dbReference>